<dbReference type="Proteomes" id="UP000023152">
    <property type="component" value="Unassembled WGS sequence"/>
</dbReference>
<organism evidence="1 2">
    <name type="scientific">Reticulomyxa filosa</name>
    <dbReference type="NCBI Taxonomy" id="46433"/>
    <lineage>
        <taxon>Eukaryota</taxon>
        <taxon>Sar</taxon>
        <taxon>Rhizaria</taxon>
        <taxon>Retaria</taxon>
        <taxon>Foraminifera</taxon>
        <taxon>Monothalamids</taxon>
        <taxon>Reticulomyxidae</taxon>
        <taxon>Reticulomyxa</taxon>
    </lineage>
</organism>
<comment type="caution">
    <text evidence="1">The sequence shown here is derived from an EMBL/GenBank/DDBJ whole genome shotgun (WGS) entry which is preliminary data.</text>
</comment>
<name>X6MD03_RETFI</name>
<sequence>MQFVKKYRLYLLWPFTKRQMHDYINKFATMRSKNNIKNKNNDWTAQQYNVLSSLVKQYKYNLEKLRIQMNVNKIKSALKQYCLNLGLDMFIQGDPIAVESDFPNENKNEIISNKLDPNMKSENKNDINSVWEKYFNDDSIAKYILKRVKYYVAQKILFDIILWKPNIVGNINNQQFQQQFEIHDQKFLINRKLLNEKVGIIQFI</sequence>
<gene>
    <name evidence="1" type="ORF">RFI_26479</name>
</gene>
<evidence type="ECO:0000313" key="1">
    <source>
        <dbReference type="EMBL" id="ETO10900.1"/>
    </source>
</evidence>
<keyword evidence="2" id="KW-1185">Reference proteome</keyword>
<evidence type="ECO:0000313" key="2">
    <source>
        <dbReference type="Proteomes" id="UP000023152"/>
    </source>
</evidence>
<accession>X6MD03</accession>
<protein>
    <submittedName>
        <fullName evidence="1">Uncharacterized protein</fullName>
    </submittedName>
</protein>
<feature type="non-terminal residue" evidence="1">
    <location>
        <position position="204"/>
    </location>
</feature>
<proteinExistence type="predicted"/>
<dbReference type="AlphaFoldDB" id="X6MD03"/>
<reference evidence="1 2" key="1">
    <citation type="journal article" date="2013" name="Curr. Biol.">
        <title>The Genome of the Foraminiferan Reticulomyxa filosa.</title>
        <authorList>
            <person name="Glockner G."/>
            <person name="Hulsmann N."/>
            <person name="Schleicher M."/>
            <person name="Noegel A.A."/>
            <person name="Eichinger L."/>
            <person name="Gallinger C."/>
            <person name="Pawlowski J."/>
            <person name="Sierra R."/>
            <person name="Euteneuer U."/>
            <person name="Pillet L."/>
            <person name="Moustafa A."/>
            <person name="Platzer M."/>
            <person name="Groth M."/>
            <person name="Szafranski K."/>
            <person name="Schliwa M."/>
        </authorList>
    </citation>
    <scope>NUCLEOTIDE SEQUENCE [LARGE SCALE GENOMIC DNA]</scope>
</reference>
<dbReference type="EMBL" id="ASPP01022995">
    <property type="protein sequence ID" value="ETO10900.1"/>
    <property type="molecule type" value="Genomic_DNA"/>
</dbReference>